<accession>A0ABD2VUJ9</accession>
<dbReference type="EMBL" id="JBJJXI010000173">
    <property type="protein sequence ID" value="KAL3384400.1"/>
    <property type="molecule type" value="Genomic_DNA"/>
</dbReference>
<name>A0ABD2VUJ9_9HYME</name>
<dbReference type="AlphaFoldDB" id="A0ABD2VUJ9"/>
<dbReference type="Proteomes" id="UP001627154">
    <property type="component" value="Unassembled WGS sequence"/>
</dbReference>
<sequence length="81" mass="9842">MYPLNYHNDDNPEHVDNKEKIDTLKSIREKINWAIKEDRYHFLDILYPVLMEYARKGRFPDLRDIFPPEEIECLLADSINY</sequence>
<proteinExistence type="predicted"/>
<organism evidence="1 2">
    <name type="scientific">Trichogramma kaykai</name>
    <dbReference type="NCBI Taxonomy" id="54128"/>
    <lineage>
        <taxon>Eukaryota</taxon>
        <taxon>Metazoa</taxon>
        <taxon>Ecdysozoa</taxon>
        <taxon>Arthropoda</taxon>
        <taxon>Hexapoda</taxon>
        <taxon>Insecta</taxon>
        <taxon>Pterygota</taxon>
        <taxon>Neoptera</taxon>
        <taxon>Endopterygota</taxon>
        <taxon>Hymenoptera</taxon>
        <taxon>Apocrita</taxon>
        <taxon>Proctotrupomorpha</taxon>
        <taxon>Chalcidoidea</taxon>
        <taxon>Trichogrammatidae</taxon>
        <taxon>Trichogramma</taxon>
    </lineage>
</organism>
<keyword evidence="2" id="KW-1185">Reference proteome</keyword>
<evidence type="ECO:0000313" key="1">
    <source>
        <dbReference type="EMBL" id="KAL3384400.1"/>
    </source>
</evidence>
<comment type="caution">
    <text evidence="1">The sequence shown here is derived from an EMBL/GenBank/DDBJ whole genome shotgun (WGS) entry which is preliminary data.</text>
</comment>
<reference evidence="1 2" key="1">
    <citation type="journal article" date="2024" name="bioRxiv">
        <title>A reference genome for Trichogramma kaykai: A tiny desert-dwelling parasitoid wasp with competing sex-ratio distorters.</title>
        <authorList>
            <person name="Culotta J."/>
            <person name="Lindsey A.R."/>
        </authorList>
    </citation>
    <scope>NUCLEOTIDE SEQUENCE [LARGE SCALE GENOMIC DNA]</scope>
    <source>
        <strain evidence="1 2">KSX58</strain>
    </source>
</reference>
<protein>
    <submittedName>
        <fullName evidence="1">Uncharacterized protein</fullName>
    </submittedName>
</protein>
<gene>
    <name evidence="1" type="ORF">TKK_019800</name>
</gene>
<evidence type="ECO:0000313" key="2">
    <source>
        <dbReference type="Proteomes" id="UP001627154"/>
    </source>
</evidence>